<keyword evidence="2" id="KW-0677">Repeat</keyword>
<gene>
    <name evidence="6" type="ORF">Taro_029265</name>
</gene>
<dbReference type="PANTHER" id="PTHR12326:SF3">
    <property type="entry name" value="DIFFERENTIALLY EXPRESSED IN FDCP 8 HOMOLOG"/>
    <property type="match status" value="1"/>
</dbReference>
<keyword evidence="1" id="KW-0479">Metal-binding</keyword>
<dbReference type="Pfam" id="PF13901">
    <property type="entry name" value="RH_dom"/>
    <property type="match status" value="1"/>
</dbReference>
<feature type="domain" description="Rubicon Homology" evidence="5">
    <location>
        <begin position="6"/>
        <end position="77"/>
    </location>
</feature>
<evidence type="ECO:0000313" key="7">
    <source>
        <dbReference type="Proteomes" id="UP000652761"/>
    </source>
</evidence>
<evidence type="ECO:0000259" key="5">
    <source>
        <dbReference type="Pfam" id="PF13901"/>
    </source>
</evidence>
<dbReference type="InterPro" id="IPR025258">
    <property type="entry name" value="RH_dom"/>
</dbReference>
<evidence type="ECO:0000313" key="6">
    <source>
        <dbReference type="EMBL" id="MQL96585.1"/>
    </source>
</evidence>
<reference evidence="6" key="1">
    <citation type="submission" date="2017-07" db="EMBL/GenBank/DDBJ databases">
        <title>Taro Niue Genome Assembly and Annotation.</title>
        <authorList>
            <person name="Atibalentja N."/>
            <person name="Keating K."/>
            <person name="Fields C.J."/>
        </authorList>
    </citation>
    <scope>NUCLEOTIDE SEQUENCE</scope>
    <source>
        <strain evidence="6">Niue_2</strain>
        <tissue evidence="6">Leaf</tissue>
    </source>
</reference>
<organism evidence="6 7">
    <name type="scientific">Colocasia esculenta</name>
    <name type="common">Wild taro</name>
    <name type="synonym">Arum esculentum</name>
    <dbReference type="NCBI Taxonomy" id="4460"/>
    <lineage>
        <taxon>Eukaryota</taxon>
        <taxon>Viridiplantae</taxon>
        <taxon>Streptophyta</taxon>
        <taxon>Embryophyta</taxon>
        <taxon>Tracheophyta</taxon>
        <taxon>Spermatophyta</taxon>
        <taxon>Magnoliopsida</taxon>
        <taxon>Liliopsida</taxon>
        <taxon>Araceae</taxon>
        <taxon>Aroideae</taxon>
        <taxon>Colocasieae</taxon>
        <taxon>Colocasia</taxon>
    </lineage>
</organism>
<proteinExistence type="predicted"/>
<evidence type="ECO:0000256" key="2">
    <source>
        <dbReference type="ARBA" id="ARBA00022737"/>
    </source>
</evidence>
<protein>
    <recommendedName>
        <fullName evidence="5">Rubicon Homology domain-containing protein</fullName>
    </recommendedName>
</protein>
<dbReference type="AlphaFoldDB" id="A0A843VKV0"/>
<dbReference type="OrthoDB" id="1918044at2759"/>
<comment type="caution">
    <text evidence="6">The sequence shown here is derived from an EMBL/GenBank/DDBJ whole genome shotgun (WGS) entry which is preliminary data.</text>
</comment>
<dbReference type="GO" id="GO:0008270">
    <property type="term" value="F:zinc ion binding"/>
    <property type="evidence" value="ECO:0007669"/>
    <property type="project" value="UniProtKB-KW"/>
</dbReference>
<keyword evidence="7" id="KW-1185">Reference proteome</keyword>
<evidence type="ECO:0000256" key="4">
    <source>
        <dbReference type="ARBA" id="ARBA00022833"/>
    </source>
</evidence>
<dbReference type="InterPro" id="IPR051366">
    <property type="entry name" value="DEF8"/>
</dbReference>
<dbReference type="PANTHER" id="PTHR12326">
    <property type="entry name" value="PLECKSTRIN HOMOLOGY DOMAIN CONTAINING PROTEIN"/>
    <property type="match status" value="1"/>
</dbReference>
<evidence type="ECO:0000256" key="1">
    <source>
        <dbReference type="ARBA" id="ARBA00022723"/>
    </source>
</evidence>
<name>A0A843VKV0_COLES</name>
<keyword evidence="4" id="KW-0862">Zinc</keyword>
<evidence type="ECO:0000256" key="3">
    <source>
        <dbReference type="ARBA" id="ARBA00022771"/>
    </source>
</evidence>
<dbReference type="EMBL" id="NMUH01001932">
    <property type="protein sequence ID" value="MQL96585.1"/>
    <property type="molecule type" value="Genomic_DNA"/>
</dbReference>
<accession>A0A843VKV0</accession>
<keyword evidence="3" id="KW-0863">Zinc-finger</keyword>
<dbReference type="Proteomes" id="UP000652761">
    <property type="component" value="Unassembled WGS sequence"/>
</dbReference>
<sequence>MTALPTLVKTIQIKILDHIAQHCLICYDSGVSCAARQACEDPSSLIFPFQEDEAVRCGSCHLLFHQPCAAKMGGCQCGKLAPVDGKLPAQQRSESGIELNGFVDSPTQSSDAKTLAGIFSDLMSKATPEKLWKPRNSNPVILMGSLPGATR</sequence>